<protein>
    <submittedName>
        <fullName evidence="7">Response regulator transcription factor</fullName>
    </submittedName>
</protein>
<keyword evidence="3" id="KW-0238">DNA-binding</keyword>
<name>A0ABV9F4F7_9BACL</name>
<dbReference type="PANTHER" id="PTHR48111">
    <property type="entry name" value="REGULATOR OF RPOS"/>
    <property type="match status" value="1"/>
</dbReference>
<evidence type="ECO:0000256" key="1">
    <source>
        <dbReference type="ARBA" id="ARBA00022553"/>
    </source>
</evidence>
<dbReference type="Proteomes" id="UP001596028">
    <property type="component" value="Unassembled WGS sequence"/>
</dbReference>
<keyword evidence="4" id="KW-0804">Transcription</keyword>
<dbReference type="EMBL" id="JBHSEP010000001">
    <property type="protein sequence ID" value="MFC4596616.1"/>
    <property type="molecule type" value="Genomic_DNA"/>
</dbReference>
<evidence type="ECO:0000256" key="5">
    <source>
        <dbReference type="PROSITE-ProRule" id="PRU00169"/>
    </source>
</evidence>
<comment type="caution">
    <text evidence="7">The sequence shown here is derived from an EMBL/GenBank/DDBJ whole genome shotgun (WGS) entry which is preliminary data.</text>
</comment>
<dbReference type="Gene3D" id="6.10.250.690">
    <property type="match status" value="1"/>
</dbReference>
<gene>
    <name evidence="7" type="ORF">ACFO3S_00055</name>
</gene>
<proteinExistence type="predicted"/>
<dbReference type="PANTHER" id="PTHR48111:SF2">
    <property type="entry name" value="RESPONSE REGULATOR SAER"/>
    <property type="match status" value="1"/>
</dbReference>
<keyword evidence="1 5" id="KW-0597">Phosphoprotein</keyword>
<evidence type="ECO:0000256" key="2">
    <source>
        <dbReference type="ARBA" id="ARBA00023015"/>
    </source>
</evidence>
<keyword evidence="2" id="KW-0805">Transcription regulation</keyword>
<dbReference type="InterPro" id="IPR011006">
    <property type="entry name" value="CheY-like_superfamily"/>
</dbReference>
<keyword evidence="8" id="KW-1185">Reference proteome</keyword>
<dbReference type="SUPFAM" id="SSF52172">
    <property type="entry name" value="CheY-like"/>
    <property type="match status" value="1"/>
</dbReference>
<organism evidence="7 8">
    <name type="scientific">Cohnella hongkongensis</name>
    <dbReference type="NCBI Taxonomy" id="178337"/>
    <lineage>
        <taxon>Bacteria</taxon>
        <taxon>Bacillati</taxon>
        <taxon>Bacillota</taxon>
        <taxon>Bacilli</taxon>
        <taxon>Bacillales</taxon>
        <taxon>Paenibacillaceae</taxon>
        <taxon>Cohnella</taxon>
    </lineage>
</organism>
<feature type="modified residue" description="4-aspartylphosphate" evidence="5">
    <location>
        <position position="50"/>
    </location>
</feature>
<evidence type="ECO:0000313" key="8">
    <source>
        <dbReference type="Proteomes" id="UP001596028"/>
    </source>
</evidence>
<evidence type="ECO:0000313" key="7">
    <source>
        <dbReference type="EMBL" id="MFC4596616.1"/>
    </source>
</evidence>
<dbReference type="PROSITE" id="PS50110">
    <property type="entry name" value="RESPONSE_REGULATORY"/>
    <property type="match status" value="1"/>
</dbReference>
<evidence type="ECO:0000256" key="4">
    <source>
        <dbReference type="ARBA" id="ARBA00023163"/>
    </source>
</evidence>
<dbReference type="InterPro" id="IPR039420">
    <property type="entry name" value="WalR-like"/>
</dbReference>
<accession>A0ABV9F4F7</accession>
<reference evidence="8" key="1">
    <citation type="journal article" date="2019" name="Int. J. Syst. Evol. Microbiol.">
        <title>The Global Catalogue of Microorganisms (GCM) 10K type strain sequencing project: providing services to taxonomists for standard genome sequencing and annotation.</title>
        <authorList>
            <consortium name="The Broad Institute Genomics Platform"/>
            <consortium name="The Broad Institute Genome Sequencing Center for Infectious Disease"/>
            <person name="Wu L."/>
            <person name="Ma J."/>
        </authorList>
    </citation>
    <scope>NUCLEOTIDE SEQUENCE [LARGE SCALE GENOMIC DNA]</scope>
    <source>
        <strain evidence="8">CCUG 49571</strain>
    </source>
</reference>
<dbReference type="SMART" id="SM00448">
    <property type="entry name" value="REC"/>
    <property type="match status" value="1"/>
</dbReference>
<evidence type="ECO:0000259" key="6">
    <source>
        <dbReference type="PROSITE" id="PS50110"/>
    </source>
</evidence>
<dbReference type="InterPro" id="IPR001789">
    <property type="entry name" value="Sig_transdc_resp-reg_receiver"/>
</dbReference>
<evidence type="ECO:0000256" key="3">
    <source>
        <dbReference type="ARBA" id="ARBA00023125"/>
    </source>
</evidence>
<feature type="domain" description="Response regulatory" evidence="6">
    <location>
        <begin position="2"/>
        <end position="124"/>
    </location>
</feature>
<sequence length="124" mass="13631">MTILIADDDTEIAHLVELHLARRGCLSLKAKNGQAVDALPKHPTDLALLDIMTPRLDGDEATRQIRDKHRMPILHLSVKSSELDKITSAKSSDLDKITGLIQGADDFMTKPLNPMELVARVTPS</sequence>
<dbReference type="RefSeq" id="WP_378090940.1">
    <property type="nucleotide sequence ID" value="NZ_JBHSEP010000001.1"/>
</dbReference>
<dbReference type="Gene3D" id="3.40.50.2300">
    <property type="match status" value="1"/>
</dbReference>
<dbReference type="CDD" id="cd17574">
    <property type="entry name" value="REC_OmpR"/>
    <property type="match status" value="1"/>
</dbReference>
<dbReference type="Pfam" id="PF00072">
    <property type="entry name" value="Response_reg"/>
    <property type="match status" value="1"/>
</dbReference>